<proteinExistence type="inferred from homology"/>
<feature type="transmembrane region" description="Helical" evidence="13">
    <location>
        <begin position="733"/>
        <end position="753"/>
    </location>
</feature>
<dbReference type="InterPro" id="IPR023298">
    <property type="entry name" value="ATPase_P-typ_TM_dom_sf"/>
</dbReference>
<accession>A0A858RF89</accession>
<dbReference type="GO" id="GO:0016887">
    <property type="term" value="F:ATP hydrolysis activity"/>
    <property type="evidence" value="ECO:0007669"/>
    <property type="project" value="InterPro"/>
</dbReference>
<comment type="similarity">
    <text evidence="2">Belongs to the cation transport ATPase (P-type) (TC 3.A.3) family. Type IB subfamily.</text>
</comment>
<dbReference type="SUPFAM" id="SSF56784">
    <property type="entry name" value="HAD-like"/>
    <property type="match status" value="1"/>
</dbReference>
<evidence type="ECO:0000256" key="10">
    <source>
        <dbReference type="ARBA" id="ARBA00022989"/>
    </source>
</evidence>
<evidence type="ECO:0000256" key="5">
    <source>
        <dbReference type="ARBA" id="ARBA00022553"/>
    </source>
</evidence>
<evidence type="ECO:0000256" key="3">
    <source>
        <dbReference type="ARBA" id="ARBA00022448"/>
    </source>
</evidence>
<dbReference type="InterPro" id="IPR059000">
    <property type="entry name" value="ATPase_P-type_domA"/>
</dbReference>
<dbReference type="Gene3D" id="3.30.70.100">
    <property type="match status" value="1"/>
</dbReference>
<dbReference type="GO" id="GO:0055070">
    <property type="term" value="P:copper ion homeostasis"/>
    <property type="evidence" value="ECO:0007669"/>
    <property type="project" value="TreeGrafter"/>
</dbReference>
<dbReference type="Gene3D" id="3.40.50.1000">
    <property type="entry name" value="HAD superfamily/HAD-like"/>
    <property type="match status" value="2"/>
</dbReference>
<dbReference type="Gene3D" id="3.40.1110.10">
    <property type="entry name" value="Calcium-transporting ATPase, cytoplasmic domain N"/>
    <property type="match status" value="2"/>
</dbReference>
<dbReference type="Proteomes" id="UP000501812">
    <property type="component" value="Chromosome"/>
</dbReference>
<dbReference type="RefSeq" id="WP_169453699.1">
    <property type="nucleotide sequence ID" value="NZ_CP051774.1"/>
</dbReference>
<keyword evidence="8" id="KW-0460">Magnesium</keyword>
<feature type="transmembrane region" description="Helical" evidence="13">
    <location>
        <begin position="419"/>
        <end position="442"/>
    </location>
</feature>
<evidence type="ECO:0000256" key="6">
    <source>
        <dbReference type="ARBA" id="ARBA00022692"/>
    </source>
</evidence>
<dbReference type="SUPFAM" id="SSF81665">
    <property type="entry name" value="Calcium ATPase, transmembrane domain M"/>
    <property type="match status" value="1"/>
</dbReference>
<dbReference type="Pfam" id="PF12156">
    <property type="entry name" value="ATPase-cat_bd"/>
    <property type="match status" value="1"/>
</dbReference>
<dbReference type="InterPro" id="IPR008250">
    <property type="entry name" value="ATPase_P-typ_transduc_dom_A_sf"/>
</dbReference>
<dbReference type="InterPro" id="IPR021993">
    <property type="entry name" value="ATPase-cat-bd"/>
</dbReference>
<keyword evidence="7" id="KW-0479">Metal-binding</keyword>
<evidence type="ECO:0000259" key="14">
    <source>
        <dbReference type="Pfam" id="PF00122"/>
    </source>
</evidence>
<organism evidence="16 17">
    <name type="scientific">Luteolibacter luteus</name>
    <dbReference type="NCBI Taxonomy" id="2728835"/>
    <lineage>
        <taxon>Bacteria</taxon>
        <taxon>Pseudomonadati</taxon>
        <taxon>Verrucomicrobiota</taxon>
        <taxon>Verrucomicrobiia</taxon>
        <taxon>Verrucomicrobiales</taxon>
        <taxon>Verrucomicrobiaceae</taxon>
        <taxon>Luteolibacter</taxon>
    </lineage>
</organism>
<dbReference type="InterPro" id="IPR023214">
    <property type="entry name" value="HAD_sf"/>
</dbReference>
<gene>
    <name evidence="16" type="ORF">HHL09_06185</name>
</gene>
<evidence type="ECO:0000256" key="12">
    <source>
        <dbReference type="ARBA" id="ARBA00023136"/>
    </source>
</evidence>
<dbReference type="GO" id="GO:0005524">
    <property type="term" value="F:ATP binding"/>
    <property type="evidence" value="ECO:0007669"/>
    <property type="project" value="InterPro"/>
</dbReference>
<dbReference type="InterPro" id="IPR036412">
    <property type="entry name" value="HAD-like_sf"/>
</dbReference>
<evidence type="ECO:0000256" key="8">
    <source>
        <dbReference type="ARBA" id="ARBA00022842"/>
    </source>
</evidence>
<dbReference type="GO" id="GO:0012505">
    <property type="term" value="C:endomembrane system"/>
    <property type="evidence" value="ECO:0007669"/>
    <property type="project" value="UniProtKB-SubCell"/>
</dbReference>
<dbReference type="InterPro" id="IPR023299">
    <property type="entry name" value="ATPase_P-typ_cyto_dom_N"/>
</dbReference>
<dbReference type="GO" id="GO:0043682">
    <property type="term" value="F:P-type divalent copper transporter activity"/>
    <property type="evidence" value="ECO:0007669"/>
    <property type="project" value="TreeGrafter"/>
</dbReference>
<dbReference type="Pfam" id="PF00702">
    <property type="entry name" value="Hydrolase"/>
    <property type="match status" value="1"/>
</dbReference>
<reference evidence="16 17" key="1">
    <citation type="submission" date="2020-04" db="EMBL/GenBank/DDBJ databases">
        <title>Luteolibacter sp. G-1-1-1 isolated from soil.</title>
        <authorList>
            <person name="Dahal R.H."/>
        </authorList>
    </citation>
    <scope>NUCLEOTIDE SEQUENCE [LARGE SCALE GENOMIC DNA]</scope>
    <source>
        <strain evidence="16 17">G-1-1-1</strain>
    </source>
</reference>
<dbReference type="PANTHER" id="PTHR43520">
    <property type="entry name" value="ATP7, ISOFORM B"/>
    <property type="match status" value="1"/>
</dbReference>
<evidence type="ECO:0000256" key="9">
    <source>
        <dbReference type="ARBA" id="ARBA00022967"/>
    </source>
</evidence>
<keyword evidence="12 13" id="KW-0472">Membrane</keyword>
<keyword evidence="9" id="KW-1278">Translocase</keyword>
<protein>
    <submittedName>
        <fullName evidence="16">HAD-IC family P-type ATPase</fullName>
    </submittedName>
</protein>
<dbReference type="EMBL" id="CP051774">
    <property type="protein sequence ID" value="QJE95385.1"/>
    <property type="molecule type" value="Genomic_DNA"/>
</dbReference>
<dbReference type="GO" id="GO:0005507">
    <property type="term" value="F:copper ion binding"/>
    <property type="evidence" value="ECO:0007669"/>
    <property type="project" value="TreeGrafter"/>
</dbReference>
<dbReference type="Pfam" id="PF00122">
    <property type="entry name" value="E1-E2_ATPase"/>
    <property type="match status" value="1"/>
</dbReference>
<feature type="domain" description="P-type ATPase A" evidence="14">
    <location>
        <begin position="293"/>
        <end position="378"/>
    </location>
</feature>
<sequence length="787" mass="84195">MSLCEHCGTEFSPREEAERYCCRGCEYVASLIHDQGLVRFYDLKADLATAPVRSRPFEDHDFSWLERASTGKDSLDCAVEGISCVGCVWLIERLFDRHPGAIRAAANPGSGRLHLEWQAGTCDLPAFARELASFGYVVAPAGTKAATERRALAGRMGLCGAFALNAMGFSLPGYLGMPADFEFAGLFRLIAFASASLGMLAGGSYFITRAWRAARAGSLHIDLPIALGLIAAYLGSIAGWITGEERLMYFDFVATFVFLMLLGRYVQTAAVEKNRLRLVRRSPLPESVNSGGRAVALTELQPGMSFFFEPGKALPVSACLAEGVADVSLEWIHGEADPVTMFPGMRLPAGAILLGRQSVTVTADETWADSLISKLVADTSGDRGSPVFQRLLKIYLIAVLIIGVVVFAAWSAAGQWPGSLQAMISVFVVSCPCALGVAVPLADEWAASRLARAGAFARRASLWPRLRRVKHVIFDKTGTLTLERPLLVNQQTVDGLDRHASLALARLTRGSLHPVCRTLLESLGSRGQQLLEVYGESPVEENPGTGVHCMSEGEAWFLGKGENGTILTRGNELVACFQFLDSLRPAASAVIRALERRGLSIHILSGDAPEKVAKLANALGLPSSQAIGGLSPEEKAARVRGLDKQDTLYVGDGANDSLAFDAAFVTGTPVVDRSLLESKADFYALGAGLSYLSEAFAAADARASGVRRAFAFALLYNLVVVALSASAHMSPLLAAILMPLSSVVSIVLAASAYRTMRIAIPIEKSYGSNDVQIQVPPTRHEPGEQAI</sequence>
<dbReference type="AlphaFoldDB" id="A0A858RF89"/>
<dbReference type="InterPro" id="IPR036163">
    <property type="entry name" value="HMA_dom_sf"/>
</dbReference>
<keyword evidence="3" id="KW-0813">Transport</keyword>
<dbReference type="SUPFAM" id="SSF81660">
    <property type="entry name" value="Metal cation-transporting ATPase, ATP-binding domain N"/>
    <property type="match status" value="1"/>
</dbReference>
<feature type="transmembrane region" description="Helical" evidence="13">
    <location>
        <begin position="247"/>
        <end position="266"/>
    </location>
</feature>
<dbReference type="SUPFAM" id="SSF55008">
    <property type="entry name" value="HMA, heavy metal-associated domain"/>
    <property type="match status" value="1"/>
</dbReference>
<comment type="subcellular location">
    <subcellularLocation>
        <location evidence="1">Cell membrane</location>
        <topology evidence="1">Multi-pass membrane protein</topology>
    </subcellularLocation>
</comment>
<keyword evidence="10 13" id="KW-1133">Transmembrane helix</keyword>
<keyword evidence="17" id="KW-1185">Reference proteome</keyword>
<feature type="transmembrane region" description="Helical" evidence="13">
    <location>
        <begin position="394"/>
        <end position="413"/>
    </location>
</feature>
<evidence type="ECO:0000259" key="15">
    <source>
        <dbReference type="Pfam" id="PF12156"/>
    </source>
</evidence>
<dbReference type="KEGG" id="luo:HHL09_06185"/>
<keyword evidence="6 13" id="KW-0812">Transmembrane</keyword>
<feature type="transmembrane region" description="Helical" evidence="13">
    <location>
        <begin position="152"/>
        <end position="174"/>
    </location>
</feature>
<dbReference type="PROSITE" id="PS00154">
    <property type="entry name" value="ATPASE_E1_E2"/>
    <property type="match status" value="1"/>
</dbReference>
<feature type="transmembrane region" description="Helical" evidence="13">
    <location>
        <begin position="709"/>
        <end position="727"/>
    </location>
</feature>
<dbReference type="NCBIfam" id="TIGR01494">
    <property type="entry name" value="ATPase_P-type"/>
    <property type="match status" value="1"/>
</dbReference>
<dbReference type="InterPro" id="IPR001757">
    <property type="entry name" value="P_typ_ATPase"/>
</dbReference>
<feature type="transmembrane region" description="Helical" evidence="13">
    <location>
        <begin position="219"/>
        <end position="241"/>
    </location>
</feature>
<feature type="transmembrane region" description="Helical" evidence="13">
    <location>
        <begin position="186"/>
        <end position="207"/>
    </location>
</feature>
<evidence type="ECO:0000313" key="17">
    <source>
        <dbReference type="Proteomes" id="UP000501812"/>
    </source>
</evidence>
<evidence type="ECO:0000256" key="13">
    <source>
        <dbReference type="SAM" id="Phobius"/>
    </source>
</evidence>
<evidence type="ECO:0000256" key="1">
    <source>
        <dbReference type="ARBA" id="ARBA00004651"/>
    </source>
</evidence>
<dbReference type="Gene3D" id="2.70.150.10">
    <property type="entry name" value="Calcium-transporting ATPase, cytoplasmic transduction domain A"/>
    <property type="match status" value="1"/>
</dbReference>
<evidence type="ECO:0000256" key="4">
    <source>
        <dbReference type="ARBA" id="ARBA00022475"/>
    </source>
</evidence>
<keyword evidence="11" id="KW-0406">Ion transport</keyword>
<evidence type="ECO:0000256" key="11">
    <source>
        <dbReference type="ARBA" id="ARBA00023065"/>
    </source>
</evidence>
<dbReference type="PANTHER" id="PTHR43520:SF5">
    <property type="entry name" value="CATION-TRANSPORTING P-TYPE ATPASE-RELATED"/>
    <property type="match status" value="1"/>
</dbReference>
<keyword evidence="4" id="KW-1003">Cell membrane</keyword>
<evidence type="ECO:0000256" key="2">
    <source>
        <dbReference type="ARBA" id="ARBA00006024"/>
    </source>
</evidence>
<evidence type="ECO:0000313" key="16">
    <source>
        <dbReference type="EMBL" id="QJE95385.1"/>
    </source>
</evidence>
<feature type="domain" description="Putative metal-binding" evidence="15">
    <location>
        <begin position="4"/>
        <end position="52"/>
    </location>
</feature>
<evidence type="ECO:0000256" key="7">
    <source>
        <dbReference type="ARBA" id="ARBA00022723"/>
    </source>
</evidence>
<dbReference type="GO" id="GO:0016020">
    <property type="term" value="C:membrane"/>
    <property type="evidence" value="ECO:0007669"/>
    <property type="project" value="InterPro"/>
</dbReference>
<dbReference type="InterPro" id="IPR018303">
    <property type="entry name" value="ATPase_P-typ_P_site"/>
</dbReference>
<keyword evidence="5" id="KW-0597">Phosphoprotein</keyword>
<name>A0A858RF89_9BACT</name>
<dbReference type="SUPFAM" id="SSF81653">
    <property type="entry name" value="Calcium ATPase, transduction domain A"/>
    <property type="match status" value="1"/>
</dbReference>